<proteinExistence type="predicted"/>
<dbReference type="Proteomes" id="UP000077266">
    <property type="component" value="Unassembled WGS sequence"/>
</dbReference>
<dbReference type="InParanoid" id="A0A165KJP0"/>
<dbReference type="AlphaFoldDB" id="A0A165KJP0"/>
<evidence type="ECO:0000313" key="2">
    <source>
        <dbReference type="EMBL" id="KZV96444.1"/>
    </source>
</evidence>
<feature type="compositionally biased region" description="Polar residues" evidence="1">
    <location>
        <begin position="260"/>
        <end position="270"/>
    </location>
</feature>
<gene>
    <name evidence="2" type="ORF">EXIGLDRAFT_429102</name>
</gene>
<reference evidence="2 3" key="1">
    <citation type="journal article" date="2016" name="Mol. Biol. Evol.">
        <title>Comparative Genomics of Early-Diverging Mushroom-Forming Fungi Provides Insights into the Origins of Lignocellulose Decay Capabilities.</title>
        <authorList>
            <person name="Nagy L.G."/>
            <person name="Riley R."/>
            <person name="Tritt A."/>
            <person name="Adam C."/>
            <person name="Daum C."/>
            <person name="Floudas D."/>
            <person name="Sun H."/>
            <person name="Yadav J.S."/>
            <person name="Pangilinan J."/>
            <person name="Larsson K.H."/>
            <person name="Matsuura K."/>
            <person name="Barry K."/>
            <person name="Labutti K."/>
            <person name="Kuo R."/>
            <person name="Ohm R.A."/>
            <person name="Bhattacharya S.S."/>
            <person name="Shirouzu T."/>
            <person name="Yoshinaga Y."/>
            <person name="Martin F.M."/>
            <person name="Grigoriev I.V."/>
            <person name="Hibbett D.S."/>
        </authorList>
    </citation>
    <scope>NUCLEOTIDE SEQUENCE [LARGE SCALE GENOMIC DNA]</scope>
    <source>
        <strain evidence="2 3">HHB12029</strain>
    </source>
</reference>
<evidence type="ECO:0000313" key="3">
    <source>
        <dbReference type="Proteomes" id="UP000077266"/>
    </source>
</evidence>
<sequence length="359" mass="40734">MFTLDDALEDEYGIHQNAYLLCRSYARSKRVMEDSIEAHLRSPIDDVLQVVFEEEGRLHYEEEVAMVLPRRSESMRKALGLATQSTAHMDTAIAGLAYYNVADEQEWEVFNHPELHAFHIRTQACDDGSDDNPPHRIALLDLGWEYTMVEAPTVRNQTVLNTAISLLHRQYVDMKSRPLWGFAVCYRTVKFYTTEWEGDIPIIREWTDELTLHTFKDWVRLYIMLVHIRKKIQGYPPPNININAALRRPAWRYPEANTKRGPSTDLSSENPPKKPKLFPGPGSASGSPMGGGGGRGGMADDESPRDSDVSMPTTPETEQIHAPVPVRLADQHSMRSFRLDAETLGKEHAVQDGMDVVYV</sequence>
<protein>
    <submittedName>
        <fullName evidence="2">Uncharacterized protein</fullName>
    </submittedName>
</protein>
<evidence type="ECO:0000256" key="1">
    <source>
        <dbReference type="SAM" id="MobiDB-lite"/>
    </source>
</evidence>
<feature type="region of interest" description="Disordered" evidence="1">
    <location>
        <begin position="253"/>
        <end position="325"/>
    </location>
</feature>
<accession>A0A165KJP0</accession>
<name>A0A165KJP0_EXIGL</name>
<feature type="compositionally biased region" description="Gly residues" evidence="1">
    <location>
        <begin position="288"/>
        <end position="297"/>
    </location>
</feature>
<organism evidence="2 3">
    <name type="scientific">Exidia glandulosa HHB12029</name>
    <dbReference type="NCBI Taxonomy" id="1314781"/>
    <lineage>
        <taxon>Eukaryota</taxon>
        <taxon>Fungi</taxon>
        <taxon>Dikarya</taxon>
        <taxon>Basidiomycota</taxon>
        <taxon>Agaricomycotina</taxon>
        <taxon>Agaricomycetes</taxon>
        <taxon>Auriculariales</taxon>
        <taxon>Exidiaceae</taxon>
        <taxon>Exidia</taxon>
    </lineage>
</organism>
<dbReference type="EMBL" id="KV425943">
    <property type="protein sequence ID" value="KZV96444.1"/>
    <property type="molecule type" value="Genomic_DNA"/>
</dbReference>
<keyword evidence="3" id="KW-1185">Reference proteome</keyword>